<keyword evidence="4" id="KW-1185">Reference proteome</keyword>
<feature type="compositionally biased region" description="Basic and acidic residues" evidence="1">
    <location>
        <begin position="294"/>
        <end position="304"/>
    </location>
</feature>
<feature type="compositionally biased region" description="Gly residues" evidence="1">
    <location>
        <begin position="350"/>
        <end position="421"/>
    </location>
</feature>
<evidence type="ECO:0000313" key="3">
    <source>
        <dbReference type="EMBL" id="GAA1922536.1"/>
    </source>
</evidence>
<accession>A0ABP5AXD1</accession>
<proteinExistence type="predicted"/>
<feature type="compositionally biased region" description="Low complexity" evidence="1">
    <location>
        <begin position="422"/>
        <end position="435"/>
    </location>
</feature>
<dbReference type="InterPro" id="IPR043725">
    <property type="entry name" value="DUF5667"/>
</dbReference>
<feature type="compositionally biased region" description="Low complexity" evidence="1">
    <location>
        <begin position="318"/>
        <end position="334"/>
    </location>
</feature>
<dbReference type="Pfam" id="PF18915">
    <property type="entry name" value="DUF5667"/>
    <property type="match status" value="1"/>
</dbReference>
<comment type="caution">
    <text evidence="3">The sequence shown here is derived from an EMBL/GenBank/DDBJ whole genome shotgun (WGS) entry which is preliminary data.</text>
</comment>
<evidence type="ECO:0000313" key="4">
    <source>
        <dbReference type="Proteomes" id="UP001501612"/>
    </source>
</evidence>
<dbReference type="EMBL" id="BAAAMY010000005">
    <property type="protein sequence ID" value="GAA1922536.1"/>
    <property type="molecule type" value="Genomic_DNA"/>
</dbReference>
<protein>
    <recommendedName>
        <fullName evidence="2">DUF5667 domain-containing protein</fullName>
    </recommendedName>
</protein>
<reference evidence="4" key="1">
    <citation type="journal article" date="2019" name="Int. J. Syst. Evol. Microbiol.">
        <title>The Global Catalogue of Microorganisms (GCM) 10K type strain sequencing project: providing services to taxonomists for standard genome sequencing and annotation.</title>
        <authorList>
            <consortium name="The Broad Institute Genomics Platform"/>
            <consortium name="The Broad Institute Genome Sequencing Center for Infectious Disease"/>
            <person name="Wu L."/>
            <person name="Ma J."/>
        </authorList>
    </citation>
    <scope>NUCLEOTIDE SEQUENCE [LARGE SCALE GENOMIC DNA]</scope>
    <source>
        <strain evidence="4">JCM 14046</strain>
    </source>
</reference>
<feature type="compositionally biased region" description="Gly residues" evidence="1">
    <location>
        <begin position="305"/>
        <end position="317"/>
    </location>
</feature>
<name>A0ABP5AXD1_9ACTN</name>
<sequence length="435" mass="42161">MWSPGRAAEAFDRAVEGRGDGAADGDLLAVVSALRGVPAPEPSPARVADLRARLLAEADRLATASPARSGSAAAAEERLRLRPAGERAPRRRLVVAAGTLAALGVGASVGVAAQTALPGETLYPVKRALEDARTGMTTGERARAELMLADATDRLEETLAVLEAPEAASTAQIPATLGDFSARARGAASLLLDEYARTGDRAIVDELRTFTAASSRDLARMQPTMPDSGLLAWQDASDTVAMIDTDALSACPLCSADLRSLAADVGLETPDFDPDAVALPPASPTPTSGPRSGGRPDDGTDGRSGRGGAGTRGGGTDGSDPGTSAPTGTATPDGDGAPVDPLPEEDLLGGLLGGDGRTSGADGGGLVGGLLGGSGGGSGGSGGKTGGGSGGSGGKTGGGNGSGGNGSGGGNGGGNGGGSGGVVDDVLDGVGDLLP</sequence>
<organism evidence="3 4">
    <name type="scientific">Nocardioides lentus</name>
    <dbReference type="NCBI Taxonomy" id="338077"/>
    <lineage>
        <taxon>Bacteria</taxon>
        <taxon>Bacillati</taxon>
        <taxon>Actinomycetota</taxon>
        <taxon>Actinomycetes</taxon>
        <taxon>Propionibacteriales</taxon>
        <taxon>Nocardioidaceae</taxon>
        <taxon>Nocardioides</taxon>
    </lineage>
</organism>
<feature type="domain" description="DUF5667" evidence="2">
    <location>
        <begin position="116"/>
        <end position="220"/>
    </location>
</feature>
<gene>
    <name evidence="3" type="ORF">GCM10009737_25060</name>
</gene>
<evidence type="ECO:0000256" key="1">
    <source>
        <dbReference type="SAM" id="MobiDB-lite"/>
    </source>
</evidence>
<dbReference type="RefSeq" id="WP_344007681.1">
    <property type="nucleotide sequence ID" value="NZ_BAAAMY010000005.1"/>
</dbReference>
<feature type="region of interest" description="Disordered" evidence="1">
    <location>
        <begin position="272"/>
        <end position="435"/>
    </location>
</feature>
<evidence type="ECO:0000259" key="2">
    <source>
        <dbReference type="Pfam" id="PF18915"/>
    </source>
</evidence>
<dbReference type="Proteomes" id="UP001501612">
    <property type="component" value="Unassembled WGS sequence"/>
</dbReference>